<gene>
    <name evidence="1" type="ORF">CSAL01_09068</name>
</gene>
<dbReference type="Proteomes" id="UP000070121">
    <property type="component" value="Unassembled WGS sequence"/>
</dbReference>
<protein>
    <submittedName>
        <fullName evidence="1">Uncharacterized protein</fullName>
    </submittedName>
</protein>
<sequence>MATPSLEIPAEWMNEIQRLSRCCMALILHTIGMRASGPHDLFSRYLVGSPDKLEVLESKWKSAGYTEVTRPLVSRYGGIGRASDYDFRYKLIIIDADHSNSIEYVISLVKLSLLARTEDSTILRYVFLSFAPVDKYLGRMLAVSTSASEIPVTTFHLTQQANLPSLSNLRWVQYDATDEEYPDAVMKAVAPDYCMDQESKSSVYKMMGTLFFWDEGC</sequence>
<evidence type="ECO:0000313" key="1">
    <source>
        <dbReference type="EMBL" id="KXH60107.1"/>
    </source>
</evidence>
<organism evidence="1 2">
    <name type="scientific">Colletotrichum salicis</name>
    <dbReference type="NCBI Taxonomy" id="1209931"/>
    <lineage>
        <taxon>Eukaryota</taxon>
        <taxon>Fungi</taxon>
        <taxon>Dikarya</taxon>
        <taxon>Ascomycota</taxon>
        <taxon>Pezizomycotina</taxon>
        <taxon>Sordariomycetes</taxon>
        <taxon>Hypocreomycetidae</taxon>
        <taxon>Glomerellales</taxon>
        <taxon>Glomerellaceae</taxon>
        <taxon>Colletotrichum</taxon>
        <taxon>Colletotrichum acutatum species complex</taxon>
    </lineage>
</organism>
<evidence type="ECO:0000313" key="2">
    <source>
        <dbReference type="Proteomes" id="UP000070121"/>
    </source>
</evidence>
<keyword evidence="2" id="KW-1185">Reference proteome</keyword>
<proteinExistence type="predicted"/>
<reference evidence="1 2" key="1">
    <citation type="submission" date="2014-02" db="EMBL/GenBank/DDBJ databases">
        <title>The genome sequence of Colletotrichum salicis CBS 607.94.</title>
        <authorList>
            <person name="Baroncelli R."/>
            <person name="Thon M.R."/>
        </authorList>
    </citation>
    <scope>NUCLEOTIDE SEQUENCE [LARGE SCALE GENOMIC DNA]</scope>
    <source>
        <strain evidence="1 2">CBS 607.94</strain>
    </source>
</reference>
<dbReference type="EMBL" id="JFFI01001423">
    <property type="protein sequence ID" value="KXH60107.1"/>
    <property type="molecule type" value="Genomic_DNA"/>
</dbReference>
<dbReference type="AlphaFoldDB" id="A0A135UIC3"/>
<comment type="caution">
    <text evidence="1">The sequence shown here is derived from an EMBL/GenBank/DDBJ whole genome shotgun (WGS) entry which is preliminary data.</text>
</comment>
<accession>A0A135UIC3</accession>
<name>A0A135UIC3_9PEZI</name>